<dbReference type="InParanoid" id="A0A6P8HDB1"/>
<name>A0A6P8HDB1_ACTTE</name>
<dbReference type="InterPro" id="IPR019775">
    <property type="entry name" value="WD40_repeat_CS"/>
</dbReference>
<dbReference type="GeneID" id="116290696"/>
<dbReference type="SMART" id="SM00320">
    <property type="entry name" value="WD40"/>
    <property type="match status" value="6"/>
</dbReference>
<keyword evidence="2 5" id="KW-0853">WD repeat</keyword>
<evidence type="ECO:0000313" key="6">
    <source>
        <dbReference type="Proteomes" id="UP000515163"/>
    </source>
</evidence>
<organism evidence="6 7">
    <name type="scientific">Actinia tenebrosa</name>
    <name type="common">Australian red waratah sea anemone</name>
    <dbReference type="NCBI Taxonomy" id="6105"/>
    <lineage>
        <taxon>Eukaryota</taxon>
        <taxon>Metazoa</taxon>
        <taxon>Cnidaria</taxon>
        <taxon>Anthozoa</taxon>
        <taxon>Hexacorallia</taxon>
        <taxon>Actiniaria</taxon>
        <taxon>Actiniidae</taxon>
        <taxon>Actinia</taxon>
    </lineage>
</organism>
<evidence type="ECO:0000256" key="4">
    <source>
        <dbReference type="ARBA" id="ARBA00023242"/>
    </source>
</evidence>
<gene>
    <name evidence="7" type="primary">LOC116290696</name>
</gene>
<sequence>MAAGGEVVAKYVGHKVAKTRWSPQQQGSIVSSDTFATGGWDDEPSNKVCIWRIEDSEDGLKEKAGLPNEPVLVCETDHIGDVSDLQFLDRERLIVASSTGTVSLYHHNFRKKSLHLHQSWDALHYLGNQGCSCTCIAVNKGTTDMVTAGEDGRINMLSLDKSHPVRTIESADSTSINGITYATTNEVIGVTMSGQVKLWDLRQGTDKASKTMLLSGDRVPLLCIDKHPTQPHLLAAGGQDGVLSIWDMRREHYPVTLLEGHNSELWEVKFHPQKPDHLFSCSQDGSLWQWDGTSMATSSLAPNQTFNPNMTGNLSMVNGMDTSISAVSPWLSVDATKHRMETFSLLSDNRLSINSLDIESRHLLCGCDCEAIFVICDLILR</sequence>
<evidence type="ECO:0000256" key="2">
    <source>
        <dbReference type="ARBA" id="ARBA00022574"/>
    </source>
</evidence>
<dbReference type="PANTHER" id="PTHR22652:SF0">
    <property type="entry name" value="NUCLEOPORIN NUP43"/>
    <property type="match status" value="1"/>
</dbReference>
<feature type="repeat" description="WD" evidence="5">
    <location>
        <begin position="214"/>
        <end position="256"/>
    </location>
</feature>
<dbReference type="Proteomes" id="UP000515163">
    <property type="component" value="Unplaced"/>
</dbReference>
<dbReference type="Gene3D" id="2.130.10.10">
    <property type="entry name" value="YVTN repeat-like/Quinoprotein amine dehydrogenase"/>
    <property type="match status" value="1"/>
</dbReference>
<dbReference type="OrthoDB" id="9890280at2759"/>
<evidence type="ECO:0000256" key="1">
    <source>
        <dbReference type="ARBA" id="ARBA00004123"/>
    </source>
</evidence>
<dbReference type="Pfam" id="PF00400">
    <property type="entry name" value="WD40"/>
    <property type="match status" value="2"/>
</dbReference>
<keyword evidence="4" id="KW-0539">Nucleus</keyword>
<dbReference type="KEGG" id="aten:116290696"/>
<evidence type="ECO:0000256" key="3">
    <source>
        <dbReference type="ARBA" id="ARBA00022737"/>
    </source>
</evidence>
<dbReference type="PROSITE" id="PS50082">
    <property type="entry name" value="WD_REPEATS_2"/>
    <property type="match status" value="2"/>
</dbReference>
<accession>A0A6P8HDB1</accession>
<reference evidence="7" key="1">
    <citation type="submission" date="2025-08" db="UniProtKB">
        <authorList>
            <consortium name="RefSeq"/>
        </authorList>
    </citation>
    <scope>IDENTIFICATION</scope>
    <source>
        <tissue evidence="7">Tentacle</tissue>
    </source>
</reference>
<evidence type="ECO:0000313" key="7">
    <source>
        <dbReference type="RefSeq" id="XP_031553656.1"/>
    </source>
</evidence>
<dbReference type="RefSeq" id="XP_031553656.1">
    <property type="nucleotide sequence ID" value="XM_031697796.1"/>
</dbReference>
<dbReference type="AlphaFoldDB" id="A0A6P8HDB1"/>
<dbReference type="InterPro" id="IPR036322">
    <property type="entry name" value="WD40_repeat_dom_sf"/>
</dbReference>
<keyword evidence="6" id="KW-1185">Reference proteome</keyword>
<dbReference type="GO" id="GO:0031080">
    <property type="term" value="C:nuclear pore outer ring"/>
    <property type="evidence" value="ECO:0007669"/>
    <property type="project" value="TreeGrafter"/>
</dbReference>
<dbReference type="FunCoup" id="A0A6P8HDB1">
    <property type="interactions" value="3013"/>
</dbReference>
<dbReference type="PANTHER" id="PTHR22652">
    <property type="entry name" value="NUCLEOPORIN NUP43"/>
    <property type="match status" value="1"/>
</dbReference>
<dbReference type="InterPro" id="IPR015943">
    <property type="entry name" value="WD40/YVTN_repeat-like_dom_sf"/>
</dbReference>
<keyword evidence="3" id="KW-0677">Repeat</keyword>
<dbReference type="SUPFAM" id="SSF50978">
    <property type="entry name" value="WD40 repeat-like"/>
    <property type="match status" value="1"/>
</dbReference>
<dbReference type="PROSITE" id="PS00678">
    <property type="entry name" value="WD_REPEATS_1"/>
    <property type="match status" value="1"/>
</dbReference>
<protein>
    <submittedName>
        <fullName evidence="7">Nucleoporin Nup43-like</fullName>
    </submittedName>
</protein>
<feature type="repeat" description="WD" evidence="5">
    <location>
        <begin position="258"/>
        <end position="291"/>
    </location>
</feature>
<proteinExistence type="predicted"/>
<dbReference type="InterPro" id="IPR001680">
    <property type="entry name" value="WD40_rpt"/>
</dbReference>
<evidence type="ECO:0000256" key="5">
    <source>
        <dbReference type="PROSITE-ProRule" id="PRU00221"/>
    </source>
</evidence>
<comment type="subcellular location">
    <subcellularLocation>
        <location evidence="1">Nucleus</location>
    </subcellularLocation>
</comment>